<protein>
    <submittedName>
        <fullName evidence="1">Uncharacterized protein</fullName>
    </submittedName>
</protein>
<sequence length="176" mass="20345">MKPILECDFESIIHTCMDMRDLWIVICDQTFPFPQFRRTEECHVSTGTALSHARTFFECVVIWSCDSEFPDSSNYIPILVVVYKEANEDTEAGWEQAKAQMLEYCRDSLTGEKRIYGVVAIGTKVRLCCFSYPVCYTSMEDGIELRLEDAADRSGLEAALEVIRERGWRWATDRRL</sequence>
<evidence type="ECO:0000313" key="2">
    <source>
        <dbReference type="Proteomes" id="UP000248423"/>
    </source>
</evidence>
<name>A0A319EPB4_ASPSB</name>
<proteinExistence type="predicted"/>
<gene>
    <name evidence="1" type="ORF">BO78DRAFT_415710</name>
</gene>
<dbReference type="AlphaFoldDB" id="A0A319EPB4"/>
<dbReference type="OrthoDB" id="4499616at2759"/>
<reference evidence="1 2" key="1">
    <citation type="submission" date="2018-02" db="EMBL/GenBank/DDBJ databases">
        <title>The genomes of Aspergillus section Nigri reveals drivers in fungal speciation.</title>
        <authorList>
            <consortium name="DOE Joint Genome Institute"/>
            <person name="Vesth T.C."/>
            <person name="Nybo J."/>
            <person name="Theobald S."/>
            <person name="Brandl J."/>
            <person name="Frisvad J.C."/>
            <person name="Nielsen K.F."/>
            <person name="Lyhne E.K."/>
            <person name="Kogle M.E."/>
            <person name="Kuo A."/>
            <person name="Riley R."/>
            <person name="Clum A."/>
            <person name="Nolan M."/>
            <person name="Lipzen A."/>
            <person name="Salamov A."/>
            <person name="Henrissat B."/>
            <person name="Wiebenga A."/>
            <person name="De vries R.P."/>
            <person name="Grigoriev I.V."/>
            <person name="Mortensen U.H."/>
            <person name="Andersen M.R."/>
            <person name="Baker S.E."/>
        </authorList>
    </citation>
    <scope>NUCLEOTIDE SEQUENCE [LARGE SCALE GENOMIC DNA]</scope>
    <source>
        <strain evidence="1 2">CBS 121057</strain>
    </source>
</reference>
<organism evidence="1 2">
    <name type="scientific">Aspergillus sclerotiicarbonarius (strain CBS 121057 / IBT 28362)</name>
    <dbReference type="NCBI Taxonomy" id="1448318"/>
    <lineage>
        <taxon>Eukaryota</taxon>
        <taxon>Fungi</taxon>
        <taxon>Dikarya</taxon>
        <taxon>Ascomycota</taxon>
        <taxon>Pezizomycotina</taxon>
        <taxon>Eurotiomycetes</taxon>
        <taxon>Eurotiomycetidae</taxon>
        <taxon>Eurotiales</taxon>
        <taxon>Aspergillaceae</taxon>
        <taxon>Aspergillus</taxon>
        <taxon>Aspergillus subgen. Circumdati</taxon>
    </lineage>
</organism>
<dbReference type="VEuPathDB" id="FungiDB:BO78DRAFT_415710"/>
<evidence type="ECO:0000313" key="1">
    <source>
        <dbReference type="EMBL" id="PYI09435.1"/>
    </source>
</evidence>
<dbReference type="Proteomes" id="UP000248423">
    <property type="component" value="Unassembled WGS sequence"/>
</dbReference>
<dbReference type="EMBL" id="KZ826327">
    <property type="protein sequence ID" value="PYI09435.1"/>
    <property type="molecule type" value="Genomic_DNA"/>
</dbReference>
<accession>A0A319EPB4</accession>
<keyword evidence="2" id="KW-1185">Reference proteome</keyword>